<dbReference type="Proteomes" id="UP001279734">
    <property type="component" value="Unassembled WGS sequence"/>
</dbReference>
<name>A0AAD3T514_NEPGR</name>
<dbReference type="AlphaFoldDB" id="A0AAD3T514"/>
<reference evidence="9" key="1">
    <citation type="submission" date="2023-05" db="EMBL/GenBank/DDBJ databases">
        <title>Nepenthes gracilis genome sequencing.</title>
        <authorList>
            <person name="Fukushima K."/>
        </authorList>
    </citation>
    <scope>NUCLEOTIDE SEQUENCE</scope>
    <source>
        <strain evidence="9">SING2019-196</strain>
    </source>
</reference>
<organism evidence="9 10">
    <name type="scientific">Nepenthes gracilis</name>
    <name type="common">Slender pitcher plant</name>
    <dbReference type="NCBI Taxonomy" id="150966"/>
    <lineage>
        <taxon>Eukaryota</taxon>
        <taxon>Viridiplantae</taxon>
        <taxon>Streptophyta</taxon>
        <taxon>Embryophyta</taxon>
        <taxon>Tracheophyta</taxon>
        <taxon>Spermatophyta</taxon>
        <taxon>Magnoliopsida</taxon>
        <taxon>eudicotyledons</taxon>
        <taxon>Gunneridae</taxon>
        <taxon>Pentapetalae</taxon>
        <taxon>Caryophyllales</taxon>
        <taxon>Nepenthaceae</taxon>
        <taxon>Nepenthes</taxon>
    </lineage>
</organism>
<dbReference type="NCBIfam" id="TIGR01568">
    <property type="entry name" value="A_thal_3678"/>
    <property type="match status" value="1"/>
</dbReference>
<protein>
    <recommendedName>
        <fullName evidence="6">Transcription repressor</fullName>
    </recommendedName>
    <alternativeName>
        <fullName evidence="6">Ovate family protein</fullName>
    </alternativeName>
</protein>
<dbReference type="GO" id="GO:0005634">
    <property type="term" value="C:nucleus"/>
    <property type="evidence" value="ECO:0007669"/>
    <property type="project" value="UniProtKB-SubCell"/>
</dbReference>
<dbReference type="PANTHER" id="PTHR33057">
    <property type="entry name" value="TRANSCRIPTION REPRESSOR OFP7-RELATED"/>
    <property type="match status" value="1"/>
</dbReference>
<feature type="region of interest" description="Disordered" evidence="7">
    <location>
        <begin position="55"/>
        <end position="86"/>
    </location>
</feature>
<evidence type="ECO:0000259" key="8">
    <source>
        <dbReference type="PROSITE" id="PS51754"/>
    </source>
</evidence>
<evidence type="ECO:0000256" key="3">
    <source>
        <dbReference type="ARBA" id="ARBA00023015"/>
    </source>
</evidence>
<dbReference type="GO" id="GO:0045892">
    <property type="term" value="P:negative regulation of DNA-templated transcription"/>
    <property type="evidence" value="ECO:0007669"/>
    <property type="project" value="UniProtKB-UniRule"/>
</dbReference>
<dbReference type="InterPro" id="IPR006458">
    <property type="entry name" value="Ovate_C"/>
</dbReference>
<feature type="compositionally biased region" description="Low complexity" evidence="7">
    <location>
        <begin position="219"/>
        <end position="248"/>
    </location>
</feature>
<dbReference type="InterPro" id="IPR038933">
    <property type="entry name" value="Ovate"/>
</dbReference>
<evidence type="ECO:0000256" key="6">
    <source>
        <dbReference type="RuleBase" id="RU367028"/>
    </source>
</evidence>
<evidence type="ECO:0000313" key="10">
    <source>
        <dbReference type="Proteomes" id="UP001279734"/>
    </source>
</evidence>
<dbReference type="EMBL" id="BSYO01000025">
    <property type="protein sequence ID" value="GMH23155.1"/>
    <property type="molecule type" value="Genomic_DNA"/>
</dbReference>
<feature type="domain" description="OVATE" evidence="8">
    <location>
        <begin position="127"/>
        <end position="186"/>
    </location>
</feature>
<keyword evidence="3 6" id="KW-0805">Transcription regulation</keyword>
<feature type="region of interest" description="Disordered" evidence="7">
    <location>
        <begin position="219"/>
        <end position="262"/>
    </location>
</feature>
<comment type="subcellular location">
    <subcellularLocation>
        <location evidence="1 6">Nucleus</location>
    </subcellularLocation>
</comment>
<dbReference type="PROSITE" id="PS51754">
    <property type="entry name" value="OVATE"/>
    <property type="match status" value="1"/>
</dbReference>
<dbReference type="PANTHER" id="PTHR33057:SF26">
    <property type="entry name" value="TRANSCRIPTION REPRESSOR OFP13"/>
    <property type="match status" value="1"/>
</dbReference>
<sequence>MAMRKMKLPFLSKTLSEQKPPPYPWQWPSCGHTKTLSFRAAAATEDVESAVDNRAAETPHSCFTNSSAESSGSFSTMSEESGSEQIETVIRGLRSERLFFEPGESNSILEEANKASNLVPFKESVVVSMESKDPFVDFRKSMEEMIDAFVLKDWDCLEELLGWYLRVNGKNNHGYIISAFADLLVSLSSTSFISSSSSTSSSSYSSASAAAVAETSAAAASSSSPSSPLSLPSSSSSFTTPCLSSLDQGGDDDDEDSHVSSQ</sequence>
<keyword evidence="10" id="KW-1185">Reference proteome</keyword>
<comment type="function">
    <text evidence="6">Transcriptional repressor that regulates multiple aspects of plant growth and development.</text>
</comment>
<keyword evidence="5 6" id="KW-0539">Nucleus</keyword>
<keyword evidence="2 6" id="KW-0678">Repressor</keyword>
<comment type="caution">
    <text evidence="9">The sequence shown here is derived from an EMBL/GenBank/DDBJ whole genome shotgun (WGS) entry which is preliminary data.</text>
</comment>
<evidence type="ECO:0000313" key="9">
    <source>
        <dbReference type="EMBL" id="GMH23155.1"/>
    </source>
</evidence>
<feature type="compositionally biased region" description="Low complexity" evidence="7">
    <location>
        <begin position="66"/>
        <end position="84"/>
    </location>
</feature>
<accession>A0AAD3T514</accession>
<keyword evidence="4 6" id="KW-0804">Transcription</keyword>
<proteinExistence type="predicted"/>
<gene>
    <name evidence="9" type="ORF">Nepgr_024998</name>
</gene>
<evidence type="ECO:0000256" key="7">
    <source>
        <dbReference type="SAM" id="MobiDB-lite"/>
    </source>
</evidence>
<evidence type="ECO:0000256" key="5">
    <source>
        <dbReference type="ARBA" id="ARBA00023242"/>
    </source>
</evidence>
<dbReference type="Pfam" id="PF04844">
    <property type="entry name" value="Ovate"/>
    <property type="match status" value="1"/>
</dbReference>
<evidence type="ECO:0000256" key="1">
    <source>
        <dbReference type="ARBA" id="ARBA00004123"/>
    </source>
</evidence>
<evidence type="ECO:0000256" key="2">
    <source>
        <dbReference type="ARBA" id="ARBA00022491"/>
    </source>
</evidence>
<evidence type="ECO:0000256" key="4">
    <source>
        <dbReference type="ARBA" id="ARBA00023163"/>
    </source>
</evidence>